<dbReference type="InterPro" id="IPR006597">
    <property type="entry name" value="Sel1-like"/>
</dbReference>
<dbReference type="SMART" id="SM00671">
    <property type="entry name" value="SEL1"/>
    <property type="match status" value="4"/>
</dbReference>
<name>A0ABN8WFH0_9PROT</name>
<evidence type="ECO:0000313" key="2">
    <source>
        <dbReference type="Proteomes" id="UP001154272"/>
    </source>
</evidence>
<keyword evidence="2" id="KW-1185">Reference proteome</keyword>
<dbReference type="InterPro" id="IPR050767">
    <property type="entry name" value="Sel1_AlgK"/>
</dbReference>
<accession>A0ABN8WFH0</accession>
<gene>
    <name evidence="1" type="ORF">R83534S58_LOCUS1553</name>
</gene>
<dbReference type="Gene3D" id="1.25.40.10">
    <property type="entry name" value="Tetratricopeptide repeat domain"/>
    <property type="match status" value="2"/>
</dbReference>
<proteinExistence type="predicted"/>
<dbReference type="EMBL" id="CAMXCH010000003">
    <property type="protein sequence ID" value="CAI3948289.1"/>
    <property type="molecule type" value="Genomic_DNA"/>
</dbReference>
<evidence type="ECO:0000313" key="1">
    <source>
        <dbReference type="EMBL" id="CAI3948289.1"/>
    </source>
</evidence>
<sequence>MQFKHKLMIVCTILSYFLPNASAIEHSPEKKIEYAKIPNNNPDILNILANKYINQGSIPLAIPLLNKAAEQENSDSLITLMTLYAHGQGVPQDEKKAQDYFKKLKKNNRPSKLFDYIIFLIQNAKTINNYKKAQTLLDQYHTLLDLQEKACYQYAEKMSKEKNINIICDAWIEGEPLYKTISSLSGIIAIHLHHSQSEIQQGVKELEIYNKYYLEFTSHLSKGFPSVFLAQLYINGTYVPRDYHKARNILGNSLKYLLRSQSAETQHLLGTMYQQGLGVKKNNKIAKNYLEDACSLNNEQACQVLKTLSTQKHIK</sequence>
<evidence type="ECO:0008006" key="3">
    <source>
        <dbReference type="Google" id="ProtNLM"/>
    </source>
</evidence>
<dbReference type="InterPro" id="IPR011990">
    <property type="entry name" value="TPR-like_helical_dom_sf"/>
</dbReference>
<dbReference type="Proteomes" id="UP001154272">
    <property type="component" value="Unassembled WGS sequence"/>
</dbReference>
<dbReference type="SUPFAM" id="SSF81901">
    <property type="entry name" value="HCP-like"/>
    <property type="match status" value="2"/>
</dbReference>
<dbReference type="RefSeq" id="WP_282024087.1">
    <property type="nucleotide sequence ID" value="NZ_CAMXCH010000003.1"/>
</dbReference>
<organism evidence="1 2">
    <name type="scientific">Commensalibacter papalotli</name>
    <name type="common">ex Botero et al. 2024</name>
    <dbReference type="NCBI Taxonomy" id="2972766"/>
    <lineage>
        <taxon>Bacteria</taxon>
        <taxon>Pseudomonadati</taxon>
        <taxon>Pseudomonadota</taxon>
        <taxon>Alphaproteobacteria</taxon>
        <taxon>Acetobacterales</taxon>
        <taxon>Acetobacteraceae</taxon>
    </lineage>
</organism>
<protein>
    <recommendedName>
        <fullName evidence="3">Beta-lactamase</fullName>
    </recommendedName>
</protein>
<dbReference type="PANTHER" id="PTHR11102:SF160">
    <property type="entry name" value="ERAD-ASSOCIATED E3 UBIQUITIN-PROTEIN LIGASE COMPONENT HRD3"/>
    <property type="match status" value="1"/>
</dbReference>
<reference evidence="1" key="1">
    <citation type="submission" date="2022-10" db="EMBL/GenBank/DDBJ databases">
        <authorList>
            <person name="Botero Cardona J."/>
        </authorList>
    </citation>
    <scope>NUCLEOTIDE SEQUENCE</scope>
    <source>
        <strain evidence="1">R-83534</strain>
    </source>
</reference>
<dbReference type="PANTHER" id="PTHR11102">
    <property type="entry name" value="SEL-1-LIKE PROTEIN"/>
    <property type="match status" value="1"/>
</dbReference>
<dbReference type="Pfam" id="PF08238">
    <property type="entry name" value="Sel1"/>
    <property type="match status" value="3"/>
</dbReference>
<comment type="caution">
    <text evidence="1">The sequence shown here is derived from an EMBL/GenBank/DDBJ whole genome shotgun (WGS) entry which is preliminary data.</text>
</comment>